<comment type="caution">
    <text evidence="4">The sequence shown here is derived from an EMBL/GenBank/DDBJ whole genome shotgun (WGS) entry which is preliminary data.</text>
</comment>
<feature type="domain" description="TFIIS N-terminal" evidence="3">
    <location>
        <begin position="39"/>
        <end position="116"/>
    </location>
</feature>
<feature type="compositionally biased region" description="Basic and acidic residues" evidence="2">
    <location>
        <begin position="264"/>
        <end position="275"/>
    </location>
</feature>
<gene>
    <name evidence="4" type="ORF">CYMTET_8726</name>
</gene>
<dbReference type="PROSITE" id="PS51319">
    <property type="entry name" value="TFIIS_N"/>
    <property type="match status" value="1"/>
</dbReference>
<dbReference type="Pfam" id="PF08711">
    <property type="entry name" value="Med26"/>
    <property type="match status" value="1"/>
</dbReference>
<protein>
    <recommendedName>
        <fullName evidence="3">TFIIS N-terminal domain-containing protein</fullName>
    </recommendedName>
</protein>
<dbReference type="InterPro" id="IPR017923">
    <property type="entry name" value="TFIIS_N"/>
</dbReference>
<dbReference type="GO" id="GO:0005634">
    <property type="term" value="C:nucleus"/>
    <property type="evidence" value="ECO:0007669"/>
    <property type="project" value="UniProtKB-SubCell"/>
</dbReference>
<feature type="non-terminal residue" evidence="4">
    <location>
        <position position="1"/>
    </location>
</feature>
<accession>A0AAE0LFT7</accession>
<dbReference type="EMBL" id="LGRX02002710">
    <property type="protein sequence ID" value="KAK3283577.1"/>
    <property type="molecule type" value="Genomic_DNA"/>
</dbReference>
<dbReference type="SUPFAM" id="SSF47676">
    <property type="entry name" value="Conserved domain common to transcription factors TFIIS, elongin A, CRSP70"/>
    <property type="match status" value="1"/>
</dbReference>
<evidence type="ECO:0000313" key="5">
    <source>
        <dbReference type="Proteomes" id="UP001190700"/>
    </source>
</evidence>
<evidence type="ECO:0000256" key="2">
    <source>
        <dbReference type="SAM" id="MobiDB-lite"/>
    </source>
</evidence>
<evidence type="ECO:0000313" key="4">
    <source>
        <dbReference type="EMBL" id="KAK3283577.1"/>
    </source>
</evidence>
<keyword evidence="5" id="KW-1185">Reference proteome</keyword>
<sequence>VIADGEDGRSSRMSYLVEQLVNIHSVDTQKELLRKGVLDILKVYLMEGMNWQLKKASETLLLKILRLLHQLPIKRKHLQESKIGKNVKKVRKHPSAEVRNIVNGLMQKWVTEINHDESAITDGKAPHSTTDFAMPAHPNSEDTNDIGGTQAEKVDPAVDAEAERVCLEKTMPMPQGKDNNTARANARDTVALVPVTPGFLDLNADLFADMPEGPPRARKHGAAKAAMTDDPTREGLHLGTLQGPVKEGSPKGRPAASSLPADCDFTHTSKGEEGRIPPPAKRRRDPPTEKGGSKKACVSEPEILEALQVNEAAAASNKLSKGLYRWPLLHHCRIWHEEHKIMQLHSNHQTHGR</sequence>
<dbReference type="AlphaFoldDB" id="A0AAE0LFT7"/>
<comment type="subcellular location">
    <subcellularLocation>
        <location evidence="1">Nucleus</location>
    </subcellularLocation>
</comment>
<evidence type="ECO:0000256" key="1">
    <source>
        <dbReference type="PROSITE-ProRule" id="PRU00649"/>
    </source>
</evidence>
<organism evidence="4 5">
    <name type="scientific">Cymbomonas tetramitiformis</name>
    <dbReference type="NCBI Taxonomy" id="36881"/>
    <lineage>
        <taxon>Eukaryota</taxon>
        <taxon>Viridiplantae</taxon>
        <taxon>Chlorophyta</taxon>
        <taxon>Pyramimonadophyceae</taxon>
        <taxon>Pyramimonadales</taxon>
        <taxon>Pyramimonadaceae</taxon>
        <taxon>Cymbomonas</taxon>
    </lineage>
</organism>
<dbReference type="Gene3D" id="1.20.930.10">
    <property type="entry name" value="Conserved domain common to transcription factors TFIIS, elongin A, CRSP70"/>
    <property type="match status" value="1"/>
</dbReference>
<dbReference type="Proteomes" id="UP001190700">
    <property type="component" value="Unassembled WGS sequence"/>
</dbReference>
<dbReference type="InterPro" id="IPR035441">
    <property type="entry name" value="TFIIS/LEDGF_dom_sf"/>
</dbReference>
<name>A0AAE0LFT7_9CHLO</name>
<feature type="region of interest" description="Disordered" evidence="2">
    <location>
        <begin position="211"/>
        <end position="296"/>
    </location>
</feature>
<keyword evidence="1" id="KW-0539">Nucleus</keyword>
<reference evidence="4 5" key="1">
    <citation type="journal article" date="2015" name="Genome Biol. Evol.">
        <title>Comparative Genomics of a Bacterivorous Green Alga Reveals Evolutionary Causalities and Consequences of Phago-Mixotrophic Mode of Nutrition.</title>
        <authorList>
            <person name="Burns J.A."/>
            <person name="Paasch A."/>
            <person name="Narechania A."/>
            <person name="Kim E."/>
        </authorList>
    </citation>
    <scope>NUCLEOTIDE SEQUENCE [LARGE SCALE GENOMIC DNA]</scope>
    <source>
        <strain evidence="4 5">PLY_AMNH</strain>
    </source>
</reference>
<evidence type="ECO:0000259" key="3">
    <source>
        <dbReference type="PROSITE" id="PS51319"/>
    </source>
</evidence>
<proteinExistence type="predicted"/>